<evidence type="ECO:0000313" key="1">
    <source>
        <dbReference type="EMBL" id="EMB26762.1"/>
    </source>
</evidence>
<accession>M2BNV7</accession>
<sequence>MDFGENYKDYNNISKTIDKKGRYKLPDGNRYGKENKN</sequence>
<organism evidence="1 2">
    <name type="scientific">Treponema denticola SP33</name>
    <dbReference type="NCBI Taxonomy" id="999437"/>
    <lineage>
        <taxon>Bacteria</taxon>
        <taxon>Pseudomonadati</taxon>
        <taxon>Spirochaetota</taxon>
        <taxon>Spirochaetia</taxon>
        <taxon>Spirochaetales</taxon>
        <taxon>Treponemataceae</taxon>
        <taxon>Treponema</taxon>
    </lineage>
</organism>
<dbReference type="Proteomes" id="UP000016183">
    <property type="component" value="Unassembled WGS sequence"/>
</dbReference>
<evidence type="ECO:0000313" key="2">
    <source>
        <dbReference type="Proteomes" id="UP000016183"/>
    </source>
</evidence>
<proteinExistence type="predicted"/>
<dbReference type="PATRIC" id="fig|999437.3.peg.419"/>
<name>M2BNV7_TREDN</name>
<dbReference type="AlphaFoldDB" id="M2BNV7"/>
<protein>
    <submittedName>
        <fullName evidence="1">Uncharacterized protein</fullName>
    </submittedName>
</protein>
<reference evidence="1 2" key="1">
    <citation type="submission" date="2012-01" db="EMBL/GenBank/DDBJ databases">
        <title>The Genome Sequence of Treponema denticola SP33.</title>
        <authorList>
            <consortium name="The Broad Institute Genome Sequencing Platform"/>
            <person name="Earl A."/>
            <person name="Ward D."/>
            <person name="Feldgarden M."/>
            <person name="Gevers D."/>
            <person name="Blanton J.M."/>
            <person name="Fenno C.J."/>
            <person name="Baranova O.V."/>
            <person name="Mathney J."/>
            <person name="Dewhirst F.E."/>
            <person name="Izard J."/>
            <person name="Young S.K."/>
            <person name="Zeng Q."/>
            <person name="Gargeya S."/>
            <person name="Fitzgerald M."/>
            <person name="Haas B."/>
            <person name="Abouelleil A."/>
            <person name="Alvarado L."/>
            <person name="Arachchi H.M."/>
            <person name="Berlin A."/>
            <person name="Chapman S.B."/>
            <person name="Gearin G."/>
            <person name="Goldberg J."/>
            <person name="Griggs A."/>
            <person name="Gujja S."/>
            <person name="Hansen M."/>
            <person name="Heiman D."/>
            <person name="Howarth C."/>
            <person name="Larimer J."/>
            <person name="Lui A."/>
            <person name="MacDonald P.J.P."/>
            <person name="McCowen C."/>
            <person name="Montmayeur A."/>
            <person name="Murphy C."/>
            <person name="Neiman D."/>
            <person name="Pearson M."/>
            <person name="Priest M."/>
            <person name="Roberts A."/>
            <person name="Saif S."/>
            <person name="Shea T."/>
            <person name="Sisk P."/>
            <person name="Stolte C."/>
            <person name="Sykes S."/>
            <person name="Wortman J."/>
            <person name="Nusbaum C."/>
            <person name="Birren B."/>
        </authorList>
    </citation>
    <scope>NUCLEOTIDE SEQUENCE [LARGE SCALE GENOMIC DNA]</scope>
    <source>
        <strain evidence="1 2">SP33</strain>
    </source>
</reference>
<dbReference type="EMBL" id="AGDZ01000013">
    <property type="protein sequence ID" value="EMB26762.1"/>
    <property type="molecule type" value="Genomic_DNA"/>
</dbReference>
<comment type="caution">
    <text evidence="1">The sequence shown here is derived from an EMBL/GenBank/DDBJ whole genome shotgun (WGS) entry which is preliminary data.</text>
</comment>
<dbReference type="HOGENOM" id="CLU_3349886_0_0_12"/>
<gene>
    <name evidence="1" type="ORF">HMPREF9733_00417</name>
</gene>